<evidence type="ECO:0000313" key="2">
    <source>
        <dbReference type="EMBL" id="QEL19736.1"/>
    </source>
</evidence>
<sequence>MDFSQDDLFDAIDKAVRDALQRGGIVEPPVDALSLAEQSFGLTIEYQEPEDEDEPRQYGAPPKKRWRPNTIILRPDQSEESQHALAARAVAKQLLPGIFTKLGIVTGTENRSAEKQLMGLVVTRLLLPTRWFATDARKLGYDLAQLKDRYPTVGFDMLAWRILDVDEEPCVIAVVDDGTVAARRSNRFPANKKLTAAEEACLAAVAETNEPARRRRDDWTAWGWPTNGIPFRRIILRAVPEEL</sequence>
<dbReference type="Proteomes" id="UP000324974">
    <property type="component" value="Chromosome"/>
</dbReference>
<organism evidence="2 3">
    <name type="scientific">Limnoglobus roseus</name>
    <dbReference type="NCBI Taxonomy" id="2598579"/>
    <lineage>
        <taxon>Bacteria</taxon>
        <taxon>Pseudomonadati</taxon>
        <taxon>Planctomycetota</taxon>
        <taxon>Planctomycetia</taxon>
        <taxon>Gemmatales</taxon>
        <taxon>Gemmataceae</taxon>
        <taxon>Limnoglobus</taxon>
    </lineage>
</organism>
<proteinExistence type="predicted"/>
<reference evidence="3" key="1">
    <citation type="submission" date="2019-08" db="EMBL/GenBank/DDBJ databases">
        <title>Limnoglobus roseus gen. nov., sp. nov., a novel freshwater planctomycete with a giant genome from the family Gemmataceae.</title>
        <authorList>
            <person name="Kulichevskaya I.S."/>
            <person name="Naumoff D.G."/>
            <person name="Miroshnikov K."/>
            <person name="Ivanova A."/>
            <person name="Philippov D.A."/>
            <person name="Hakobyan A."/>
            <person name="Rijpstra I.C."/>
            <person name="Sinninghe Damste J.S."/>
            <person name="Liesack W."/>
            <person name="Dedysh S.N."/>
        </authorList>
    </citation>
    <scope>NUCLEOTIDE SEQUENCE [LARGE SCALE GENOMIC DNA]</scope>
    <source>
        <strain evidence="3">PX52</strain>
    </source>
</reference>
<dbReference type="AlphaFoldDB" id="A0A5C1ANZ5"/>
<dbReference type="EMBL" id="CP042425">
    <property type="protein sequence ID" value="QEL19736.1"/>
    <property type="molecule type" value="Genomic_DNA"/>
</dbReference>
<gene>
    <name evidence="2" type="ORF">PX52LOC_06815</name>
</gene>
<feature type="region of interest" description="Disordered" evidence="1">
    <location>
        <begin position="47"/>
        <end position="66"/>
    </location>
</feature>
<accession>A0A5C1ANZ5</accession>
<name>A0A5C1ANZ5_9BACT</name>
<evidence type="ECO:0000256" key="1">
    <source>
        <dbReference type="SAM" id="MobiDB-lite"/>
    </source>
</evidence>
<dbReference type="OrthoDB" id="270506at2"/>
<keyword evidence="3" id="KW-1185">Reference proteome</keyword>
<dbReference type="RefSeq" id="WP_149114098.1">
    <property type="nucleotide sequence ID" value="NZ_CP042425.1"/>
</dbReference>
<evidence type="ECO:0000313" key="3">
    <source>
        <dbReference type="Proteomes" id="UP000324974"/>
    </source>
</evidence>
<protein>
    <submittedName>
        <fullName evidence="2">Uncharacterized protein</fullName>
    </submittedName>
</protein>
<dbReference type="KEGG" id="lrs:PX52LOC_06815"/>